<dbReference type="Pfam" id="PF00089">
    <property type="entry name" value="Trypsin"/>
    <property type="match status" value="1"/>
</dbReference>
<dbReference type="SUPFAM" id="SSF50494">
    <property type="entry name" value="Trypsin-like serine proteases"/>
    <property type="match status" value="1"/>
</dbReference>
<dbReference type="InterPro" id="IPR001314">
    <property type="entry name" value="Peptidase_S1A"/>
</dbReference>
<dbReference type="InterPro" id="IPR018114">
    <property type="entry name" value="TRYPSIN_HIS"/>
</dbReference>
<gene>
    <name evidence="7" type="ORF">PENTCL1PPCAC_14842</name>
</gene>
<dbReference type="FunFam" id="2.40.10.10:FF:000003">
    <property type="entry name" value="Transmembrane serine protease 3"/>
    <property type="match status" value="1"/>
</dbReference>
<evidence type="ECO:0000256" key="2">
    <source>
        <dbReference type="ARBA" id="ARBA00022801"/>
    </source>
</evidence>
<evidence type="ECO:0000256" key="4">
    <source>
        <dbReference type="ARBA" id="ARBA00023157"/>
    </source>
</evidence>
<dbReference type="GO" id="GO:0006508">
    <property type="term" value="P:proteolysis"/>
    <property type="evidence" value="ECO:0007669"/>
    <property type="project" value="UniProtKB-KW"/>
</dbReference>
<dbReference type="SMART" id="SM00020">
    <property type="entry name" value="Tryp_SPc"/>
    <property type="match status" value="1"/>
</dbReference>
<dbReference type="GO" id="GO:0004252">
    <property type="term" value="F:serine-type endopeptidase activity"/>
    <property type="evidence" value="ECO:0007669"/>
    <property type="project" value="InterPro"/>
</dbReference>
<dbReference type="InterPro" id="IPR033116">
    <property type="entry name" value="TRYPSIN_SER"/>
</dbReference>
<accession>A0AAV5TG55</accession>
<proteinExistence type="predicted"/>
<protein>
    <recommendedName>
        <fullName evidence="6">Peptidase S1 domain-containing protein</fullName>
    </recommendedName>
</protein>
<dbReference type="EMBL" id="BTSX01000004">
    <property type="protein sequence ID" value="GMS92668.1"/>
    <property type="molecule type" value="Genomic_DNA"/>
</dbReference>
<evidence type="ECO:0000313" key="7">
    <source>
        <dbReference type="EMBL" id="GMS92668.1"/>
    </source>
</evidence>
<dbReference type="CDD" id="cd00190">
    <property type="entry name" value="Tryp_SPc"/>
    <property type="match status" value="1"/>
</dbReference>
<evidence type="ECO:0000313" key="8">
    <source>
        <dbReference type="Proteomes" id="UP001432027"/>
    </source>
</evidence>
<dbReference type="PANTHER" id="PTHR24252">
    <property type="entry name" value="ACROSIN-RELATED"/>
    <property type="match status" value="1"/>
</dbReference>
<keyword evidence="4" id="KW-1015">Disulfide bond</keyword>
<evidence type="ECO:0000256" key="1">
    <source>
        <dbReference type="ARBA" id="ARBA00022670"/>
    </source>
</evidence>
<dbReference type="AlphaFoldDB" id="A0AAV5TG55"/>
<keyword evidence="1 5" id="KW-0645">Protease</keyword>
<dbReference type="PANTHER" id="PTHR24252:SF7">
    <property type="entry name" value="HYALIN"/>
    <property type="match status" value="1"/>
</dbReference>
<dbReference type="PROSITE" id="PS00134">
    <property type="entry name" value="TRYPSIN_HIS"/>
    <property type="match status" value="1"/>
</dbReference>
<dbReference type="PRINTS" id="PR00722">
    <property type="entry name" value="CHYMOTRYPSIN"/>
</dbReference>
<evidence type="ECO:0000259" key="6">
    <source>
        <dbReference type="PROSITE" id="PS50240"/>
    </source>
</evidence>
<feature type="domain" description="Peptidase S1" evidence="6">
    <location>
        <begin position="1"/>
        <end position="212"/>
    </location>
</feature>
<keyword evidence="8" id="KW-1185">Reference proteome</keyword>
<sequence length="221" mass="24121">MECGGSIIAPGWVLTAGHCVSDDLNPKNYKVKAGVFDEAKSDEEAEQVVTVQAIHLHPDYHAHPPHHDIALIQLSTPLTFDEHTQPVCLPKTDDAQLTAPGDLWVTGWGTFREGGDLLSRRLRQADVPIVDPTTCEKEYRRLLVEEVEFCAGKPGVDSCQGDSGGPVVSQADSGSWFQYGIVSWGKGCAENHWAGLYARVSPFCDWISTTTNSTVQCQDVL</sequence>
<dbReference type="InterPro" id="IPR043504">
    <property type="entry name" value="Peptidase_S1_PA_chymotrypsin"/>
</dbReference>
<evidence type="ECO:0000256" key="5">
    <source>
        <dbReference type="RuleBase" id="RU363034"/>
    </source>
</evidence>
<name>A0AAV5TG55_9BILA</name>
<dbReference type="Proteomes" id="UP001432027">
    <property type="component" value="Unassembled WGS sequence"/>
</dbReference>
<dbReference type="Gene3D" id="2.40.10.10">
    <property type="entry name" value="Trypsin-like serine proteases"/>
    <property type="match status" value="1"/>
</dbReference>
<dbReference type="InterPro" id="IPR009003">
    <property type="entry name" value="Peptidase_S1_PA"/>
</dbReference>
<dbReference type="InterPro" id="IPR001254">
    <property type="entry name" value="Trypsin_dom"/>
</dbReference>
<reference evidence="7" key="1">
    <citation type="submission" date="2023-10" db="EMBL/GenBank/DDBJ databases">
        <title>Genome assembly of Pristionchus species.</title>
        <authorList>
            <person name="Yoshida K."/>
            <person name="Sommer R.J."/>
        </authorList>
    </citation>
    <scope>NUCLEOTIDE SEQUENCE</scope>
    <source>
        <strain evidence="7">RS0144</strain>
    </source>
</reference>
<dbReference type="PROSITE" id="PS00135">
    <property type="entry name" value="TRYPSIN_SER"/>
    <property type="match status" value="1"/>
</dbReference>
<keyword evidence="3 5" id="KW-0720">Serine protease</keyword>
<organism evidence="7 8">
    <name type="scientific">Pristionchus entomophagus</name>
    <dbReference type="NCBI Taxonomy" id="358040"/>
    <lineage>
        <taxon>Eukaryota</taxon>
        <taxon>Metazoa</taxon>
        <taxon>Ecdysozoa</taxon>
        <taxon>Nematoda</taxon>
        <taxon>Chromadorea</taxon>
        <taxon>Rhabditida</taxon>
        <taxon>Rhabditina</taxon>
        <taxon>Diplogasteromorpha</taxon>
        <taxon>Diplogasteroidea</taxon>
        <taxon>Neodiplogasteridae</taxon>
        <taxon>Pristionchus</taxon>
    </lineage>
</organism>
<evidence type="ECO:0000256" key="3">
    <source>
        <dbReference type="ARBA" id="ARBA00022825"/>
    </source>
</evidence>
<keyword evidence="2 5" id="KW-0378">Hydrolase</keyword>
<comment type="caution">
    <text evidence="7">The sequence shown here is derived from an EMBL/GenBank/DDBJ whole genome shotgun (WGS) entry which is preliminary data.</text>
</comment>
<dbReference type="PROSITE" id="PS50240">
    <property type="entry name" value="TRYPSIN_DOM"/>
    <property type="match status" value="1"/>
</dbReference>